<feature type="compositionally biased region" description="Basic residues" evidence="1">
    <location>
        <begin position="25"/>
        <end position="35"/>
    </location>
</feature>
<protein>
    <submittedName>
        <fullName evidence="2">Uncharacterized protein</fullName>
    </submittedName>
</protein>
<dbReference type="EMBL" id="LNJQ01000004">
    <property type="protein sequence ID" value="KWZ37997.1"/>
    <property type="molecule type" value="Genomic_DNA"/>
</dbReference>
<accession>A0ABR5T843</accession>
<evidence type="ECO:0000313" key="2">
    <source>
        <dbReference type="EMBL" id="KWZ37997.1"/>
    </source>
</evidence>
<dbReference type="Proteomes" id="UP000070255">
    <property type="component" value="Unassembled WGS sequence"/>
</dbReference>
<evidence type="ECO:0000256" key="1">
    <source>
        <dbReference type="SAM" id="MobiDB-lite"/>
    </source>
</evidence>
<sequence>MRPQAELAAPRRRVPERSEAFRARAAARRPSRGRKQSVVAAAFADAGRGAPPARMKTPAAASTMPARAGAAGK</sequence>
<feature type="compositionally biased region" description="Low complexity" evidence="1">
    <location>
        <begin position="40"/>
        <end position="54"/>
    </location>
</feature>
<feature type="compositionally biased region" description="Basic and acidic residues" evidence="1">
    <location>
        <begin position="13"/>
        <end position="22"/>
    </location>
</feature>
<comment type="caution">
    <text evidence="2">The sequence shown here is derived from an EMBL/GenBank/DDBJ whole genome shotgun (WGS) entry which is preliminary data.</text>
</comment>
<gene>
    <name evidence="2" type="ORF">WS72_24140</name>
</gene>
<evidence type="ECO:0000313" key="3">
    <source>
        <dbReference type="Proteomes" id="UP000070255"/>
    </source>
</evidence>
<reference evidence="2 3" key="1">
    <citation type="submission" date="2015-11" db="EMBL/GenBank/DDBJ databases">
        <authorList>
            <person name="Sahl J."/>
            <person name="Wagner D."/>
            <person name="Keim P."/>
        </authorList>
    </citation>
    <scope>NUCLEOTIDE SEQUENCE [LARGE SCALE GENOMIC DNA]</scope>
    <source>
        <strain evidence="2 3">BDU18</strain>
    </source>
</reference>
<proteinExistence type="predicted"/>
<feature type="region of interest" description="Disordered" evidence="1">
    <location>
        <begin position="1"/>
        <end position="73"/>
    </location>
</feature>
<organism evidence="2 3">
    <name type="scientific">Burkholderia savannae</name>
    <dbReference type="NCBI Taxonomy" id="1637837"/>
    <lineage>
        <taxon>Bacteria</taxon>
        <taxon>Pseudomonadati</taxon>
        <taxon>Pseudomonadota</taxon>
        <taxon>Betaproteobacteria</taxon>
        <taxon>Burkholderiales</taxon>
        <taxon>Burkholderiaceae</taxon>
        <taxon>Burkholderia</taxon>
        <taxon>pseudomallei group</taxon>
    </lineage>
</organism>
<keyword evidence="3" id="KW-1185">Reference proteome</keyword>
<name>A0ABR5T843_9BURK</name>